<protein>
    <submittedName>
        <fullName evidence="1">Uncharacterized protein</fullName>
    </submittedName>
</protein>
<dbReference type="Proteomes" id="UP000235392">
    <property type="component" value="Unassembled WGS sequence"/>
</dbReference>
<sequence>MAKNASTRSGFVSTKTGVLSTNADVASSHAGEVSRLPIQKRGELIRVGLDVQIALLGQCWDPTYKIDGPPYHCHPSHHRAYAAPR</sequence>
<accession>A0A2N5U2L5</accession>
<gene>
    <name evidence="1" type="ORF">PCASD_16553</name>
</gene>
<reference evidence="1 2" key="1">
    <citation type="submission" date="2017-11" db="EMBL/GenBank/DDBJ databases">
        <title>De novo assembly and phasing of dikaryotic genomes from two isolates of Puccinia coronata f. sp. avenae, the causal agent of oat crown rust.</title>
        <authorList>
            <person name="Miller M.E."/>
            <person name="Zhang Y."/>
            <person name="Omidvar V."/>
            <person name="Sperschneider J."/>
            <person name="Schwessinger B."/>
            <person name="Raley C."/>
            <person name="Palmer J.M."/>
            <person name="Garnica D."/>
            <person name="Upadhyaya N."/>
            <person name="Rathjen J."/>
            <person name="Taylor J.M."/>
            <person name="Park R.F."/>
            <person name="Dodds P.N."/>
            <person name="Hirsch C.D."/>
            <person name="Kianian S.F."/>
            <person name="Figueroa M."/>
        </authorList>
    </citation>
    <scope>NUCLEOTIDE SEQUENCE [LARGE SCALE GENOMIC DNA]</scope>
    <source>
        <strain evidence="1">12SD80</strain>
    </source>
</reference>
<dbReference type="EMBL" id="PGCI01000255">
    <property type="protein sequence ID" value="PLW31984.1"/>
    <property type="molecule type" value="Genomic_DNA"/>
</dbReference>
<name>A0A2N5U2L5_9BASI</name>
<comment type="caution">
    <text evidence="1">The sequence shown here is derived from an EMBL/GenBank/DDBJ whole genome shotgun (WGS) entry which is preliminary data.</text>
</comment>
<organism evidence="1 2">
    <name type="scientific">Puccinia coronata f. sp. avenae</name>
    <dbReference type="NCBI Taxonomy" id="200324"/>
    <lineage>
        <taxon>Eukaryota</taxon>
        <taxon>Fungi</taxon>
        <taxon>Dikarya</taxon>
        <taxon>Basidiomycota</taxon>
        <taxon>Pucciniomycotina</taxon>
        <taxon>Pucciniomycetes</taxon>
        <taxon>Pucciniales</taxon>
        <taxon>Pucciniaceae</taxon>
        <taxon>Puccinia</taxon>
    </lineage>
</organism>
<evidence type="ECO:0000313" key="1">
    <source>
        <dbReference type="EMBL" id="PLW31984.1"/>
    </source>
</evidence>
<proteinExistence type="predicted"/>
<dbReference type="AlphaFoldDB" id="A0A2N5U2L5"/>
<evidence type="ECO:0000313" key="2">
    <source>
        <dbReference type="Proteomes" id="UP000235392"/>
    </source>
</evidence>